<evidence type="ECO:0000313" key="5">
    <source>
        <dbReference type="EMBL" id="RMC18405.1"/>
    </source>
</evidence>
<dbReference type="Gene3D" id="1.25.10.10">
    <property type="entry name" value="Leucine-rich Repeat Variant"/>
    <property type="match status" value="1"/>
</dbReference>
<dbReference type="SUPFAM" id="SSF48371">
    <property type="entry name" value="ARM repeat"/>
    <property type="match status" value="1"/>
</dbReference>
<dbReference type="InterPro" id="IPR011989">
    <property type="entry name" value="ARM-like"/>
</dbReference>
<feature type="compositionally biased region" description="Basic and acidic residues" evidence="2">
    <location>
        <begin position="707"/>
        <end position="718"/>
    </location>
</feature>
<dbReference type="AlphaFoldDB" id="A0A3M0KZ20"/>
<evidence type="ECO:0000313" key="6">
    <source>
        <dbReference type="Proteomes" id="UP000269221"/>
    </source>
</evidence>
<feature type="compositionally biased region" description="Basic and acidic residues" evidence="2">
    <location>
        <begin position="126"/>
        <end position="137"/>
    </location>
</feature>
<dbReference type="InterPro" id="IPR045206">
    <property type="entry name" value="Maestro_heat-like_prot"/>
</dbReference>
<evidence type="ECO:0008006" key="7">
    <source>
        <dbReference type="Google" id="ProtNLM"/>
    </source>
</evidence>
<dbReference type="GO" id="GO:0005737">
    <property type="term" value="C:cytoplasm"/>
    <property type="evidence" value="ECO:0007669"/>
    <property type="project" value="TreeGrafter"/>
</dbReference>
<dbReference type="InterPro" id="IPR016024">
    <property type="entry name" value="ARM-type_fold"/>
</dbReference>
<proteinExistence type="predicted"/>
<feature type="compositionally biased region" description="Low complexity" evidence="2">
    <location>
        <begin position="107"/>
        <end position="124"/>
    </location>
</feature>
<feature type="compositionally biased region" description="Basic and acidic residues" evidence="2">
    <location>
        <begin position="144"/>
        <end position="153"/>
    </location>
</feature>
<feature type="region of interest" description="Disordered" evidence="2">
    <location>
        <begin position="684"/>
        <end position="739"/>
    </location>
</feature>
<dbReference type="PANTHER" id="PTHR23120">
    <property type="entry name" value="MAESTRO-RELATED HEAT DOMAIN-CONTAINING"/>
    <property type="match status" value="1"/>
</dbReference>
<keyword evidence="6" id="KW-1185">Reference proteome</keyword>
<feature type="domain" description="Maestro/Maestro-like HEAT-repeats" evidence="4">
    <location>
        <begin position="427"/>
        <end position="570"/>
    </location>
</feature>
<dbReference type="Pfam" id="PF23227">
    <property type="entry name" value="HEAT_MROH2B_C"/>
    <property type="match status" value="1"/>
</dbReference>
<sequence>MYVLWLLEFSLAKSEQVPPLIPIVPGLDKLGQFIWKALLVLWYSSFLSENIIYLLSGAFKARLRHSLTSTFPEAPVSKVPSRFDSGMAGRGFSLFKVFWGNTRKRPAAAPAQQPEEPEQLQPLQDGEDRTPEQDPARDSLPQAGEDRTPEQDPARGCFRRALKVPAMVRDIHQRLMSCVTVDGRLQKFIQRLAEEHTACVVMRLLRCAPSCDRAAALMWRTIGSSRPAAKKVLPALLSVMQDGPLDSTFFSRGDEAIFALAATVVLWWAIAHVPEWHDTVLGHSARLFVALLFQIFSTTEQMPEEVDNFWRACREEHRLPTNPNRFAVQTMKALLCLLSWENGVLALERKRVWDTLLCADTRHYAAGLLAREMRRGLARLCSHIALRLLSLLIGKRPRWDLPALAFLVEVLERLDLSKHGHHALRVMSRQLPSECRDRRRLQLRGLVVLCKEPSLRDGIRGMYQDLVEQLADPDGEMVAMTLTVLTHVLQEKDLKIRSVIAAKLAERLLPHFENDNSHVQLLSIQLFCKVMELVAEVGENPFTGIVSQSLVPLFWHWHDENRRVAELAEYESRAAEQLRCALPCLRSPHMAVRQEAVRCIGLQALMEYETPSFLSQLIQLMFYARTAQLRRLDEENQGAFKARLRHSLTWTFPEAPVSKVPSRFDSGMAGRGFSLFKVFRGNTKKRPAAAPAQQPEEPEQLQPLQDGEDRTPEQDPARDSLPQAGEDQTPEQDPARGRFRRAVKILRRFLRLRRRNTTTAASEATARPDCRPTELRAEPGASTAPTEGAANSARATAEGRAKADVALTEAVASTNTHTPGISKMDATPTQTGIPALPLEFSKEKAGFHLQQASSLGPGLKASQGAVAPQATSAGPPQPLRLSTMWWEGKCFSREAGEVAPLFFNLGFSLSSVMTEQQKYEVRVSRVDGHYRN</sequence>
<feature type="region of interest" description="Disordered" evidence="2">
    <location>
        <begin position="106"/>
        <end position="156"/>
    </location>
</feature>
<evidence type="ECO:0000256" key="1">
    <source>
        <dbReference type="ARBA" id="ARBA00022737"/>
    </source>
</evidence>
<accession>A0A3M0KZ20</accession>
<dbReference type="InterPro" id="IPR048465">
    <property type="entry name" value="Maestro-like_HEAT"/>
</dbReference>
<protein>
    <recommendedName>
        <fullName evidence="7">Maestro heat-like repeat-containing protein family member 6</fullName>
    </recommendedName>
</protein>
<organism evidence="5 6">
    <name type="scientific">Hirundo rustica rustica</name>
    <dbReference type="NCBI Taxonomy" id="333673"/>
    <lineage>
        <taxon>Eukaryota</taxon>
        <taxon>Metazoa</taxon>
        <taxon>Chordata</taxon>
        <taxon>Craniata</taxon>
        <taxon>Vertebrata</taxon>
        <taxon>Euteleostomi</taxon>
        <taxon>Archelosauria</taxon>
        <taxon>Archosauria</taxon>
        <taxon>Dinosauria</taxon>
        <taxon>Saurischia</taxon>
        <taxon>Theropoda</taxon>
        <taxon>Coelurosauria</taxon>
        <taxon>Aves</taxon>
        <taxon>Neognathae</taxon>
        <taxon>Neoaves</taxon>
        <taxon>Telluraves</taxon>
        <taxon>Australaves</taxon>
        <taxon>Passeriformes</taxon>
        <taxon>Sylvioidea</taxon>
        <taxon>Hirundinidae</taxon>
        <taxon>Hirundo</taxon>
    </lineage>
</organism>
<dbReference type="Proteomes" id="UP000269221">
    <property type="component" value="Unassembled WGS sequence"/>
</dbReference>
<evidence type="ECO:0000259" key="3">
    <source>
        <dbReference type="Pfam" id="PF21047"/>
    </source>
</evidence>
<evidence type="ECO:0000259" key="4">
    <source>
        <dbReference type="Pfam" id="PF23227"/>
    </source>
</evidence>
<dbReference type="OrthoDB" id="9421177at2759"/>
<feature type="domain" description="Maestro-like HEAT-repeats" evidence="3">
    <location>
        <begin position="161"/>
        <end position="233"/>
    </location>
</feature>
<dbReference type="Pfam" id="PF21047">
    <property type="entry name" value="HEAT_Maestro"/>
    <property type="match status" value="1"/>
</dbReference>
<dbReference type="PANTHER" id="PTHR23120:SF42">
    <property type="entry name" value="MAESTRO HEAT-LIKE REPEAT FAMILY MEMBER 3"/>
    <property type="match status" value="1"/>
</dbReference>
<comment type="caution">
    <text evidence="5">The sequence shown here is derived from an EMBL/GenBank/DDBJ whole genome shotgun (WGS) entry which is preliminary data.</text>
</comment>
<name>A0A3M0KZ20_HIRRU</name>
<gene>
    <name evidence="5" type="ORF">DUI87_04292</name>
</gene>
<reference evidence="5 6" key="1">
    <citation type="submission" date="2018-07" db="EMBL/GenBank/DDBJ databases">
        <title>A high quality draft genome assembly of the barn swallow (H. rustica rustica).</title>
        <authorList>
            <person name="Formenti G."/>
            <person name="Chiara M."/>
            <person name="Poveda L."/>
            <person name="Francoijs K.-J."/>
            <person name="Bonisoli-Alquati A."/>
            <person name="Canova L."/>
            <person name="Gianfranceschi L."/>
            <person name="Horner D.S."/>
            <person name="Saino N."/>
        </authorList>
    </citation>
    <scope>NUCLEOTIDE SEQUENCE [LARGE SCALE GENOMIC DNA]</scope>
    <source>
        <strain evidence="5">Chelidonia</strain>
        <tissue evidence="5">Blood</tissue>
    </source>
</reference>
<dbReference type="EMBL" id="QRBI01000096">
    <property type="protein sequence ID" value="RMC18405.1"/>
    <property type="molecule type" value="Genomic_DNA"/>
</dbReference>
<keyword evidence="1" id="KW-0677">Repeat</keyword>
<feature type="compositionally biased region" description="Low complexity" evidence="2">
    <location>
        <begin position="688"/>
        <end position="705"/>
    </location>
</feature>
<feature type="region of interest" description="Disordered" evidence="2">
    <location>
        <begin position="756"/>
        <end position="800"/>
    </location>
</feature>
<feature type="compositionally biased region" description="Basic and acidic residues" evidence="2">
    <location>
        <begin position="766"/>
        <end position="777"/>
    </location>
</feature>
<dbReference type="InterPro" id="IPR055406">
    <property type="entry name" value="HEAT_Maestro"/>
</dbReference>
<evidence type="ECO:0000256" key="2">
    <source>
        <dbReference type="SAM" id="MobiDB-lite"/>
    </source>
</evidence>